<name>A0A5C4LJM7_9HYPH</name>
<dbReference type="RefSeq" id="WP_139036097.1">
    <property type="nucleotide sequence ID" value="NZ_VDDA01000004.1"/>
</dbReference>
<sequence length="65" mass="7058">MTELLPETDRDACARDAMTAIEVALDRLSPEARSAFWTAIDRLYRLPVEAGGPPAGAAPRHRSPP</sequence>
<proteinExistence type="predicted"/>
<reference evidence="1 2" key="1">
    <citation type="submission" date="2019-06" db="EMBL/GenBank/DDBJ databases">
        <title>Genome of Methylobacterium sp. 17Sr1-39.</title>
        <authorList>
            <person name="Seo T."/>
        </authorList>
    </citation>
    <scope>NUCLEOTIDE SEQUENCE [LARGE SCALE GENOMIC DNA]</scope>
    <source>
        <strain evidence="1 2">17Sr1-39</strain>
    </source>
</reference>
<dbReference type="AlphaFoldDB" id="A0A5C4LJM7"/>
<keyword evidence="2" id="KW-1185">Reference proteome</keyword>
<evidence type="ECO:0000313" key="2">
    <source>
        <dbReference type="Proteomes" id="UP000305267"/>
    </source>
</evidence>
<accession>A0A5C4LJM7</accession>
<gene>
    <name evidence="1" type="ORF">FF100_13045</name>
</gene>
<dbReference type="Proteomes" id="UP000305267">
    <property type="component" value="Unassembled WGS sequence"/>
</dbReference>
<evidence type="ECO:0000313" key="1">
    <source>
        <dbReference type="EMBL" id="TNC13688.1"/>
    </source>
</evidence>
<organism evidence="1 2">
    <name type="scientific">Methylobacterium terricola</name>
    <dbReference type="NCBI Taxonomy" id="2583531"/>
    <lineage>
        <taxon>Bacteria</taxon>
        <taxon>Pseudomonadati</taxon>
        <taxon>Pseudomonadota</taxon>
        <taxon>Alphaproteobacteria</taxon>
        <taxon>Hyphomicrobiales</taxon>
        <taxon>Methylobacteriaceae</taxon>
        <taxon>Methylobacterium</taxon>
    </lineage>
</organism>
<dbReference type="OrthoDB" id="8005921at2"/>
<comment type="caution">
    <text evidence="1">The sequence shown here is derived from an EMBL/GenBank/DDBJ whole genome shotgun (WGS) entry which is preliminary data.</text>
</comment>
<dbReference type="EMBL" id="VDDA01000004">
    <property type="protein sequence ID" value="TNC13688.1"/>
    <property type="molecule type" value="Genomic_DNA"/>
</dbReference>
<protein>
    <submittedName>
        <fullName evidence="1">Uncharacterized protein</fullName>
    </submittedName>
</protein>